<evidence type="ECO:0000313" key="2">
    <source>
        <dbReference type="EMBL" id="MBD8063414.1"/>
    </source>
</evidence>
<dbReference type="EMBL" id="JACSPO010000010">
    <property type="protein sequence ID" value="MBD8063414.1"/>
    <property type="molecule type" value="Genomic_DNA"/>
</dbReference>
<evidence type="ECO:0000259" key="1">
    <source>
        <dbReference type="Pfam" id="PF01872"/>
    </source>
</evidence>
<feature type="domain" description="Bacterial bifunctional deaminase-reductase C-terminal" evidence="1">
    <location>
        <begin position="3"/>
        <end position="185"/>
    </location>
</feature>
<name>A0ABR8Z577_9MICO</name>
<organism evidence="2 3">
    <name type="scientific">Oceanitalea stevensii</name>
    <dbReference type="NCBI Taxonomy" id="2763072"/>
    <lineage>
        <taxon>Bacteria</taxon>
        <taxon>Bacillati</taxon>
        <taxon>Actinomycetota</taxon>
        <taxon>Actinomycetes</taxon>
        <taxon>Micrococcales</taxon>
        <taxon>Bogoriellaceae</taxon>
        <taxon>Georgenia</taxon>
    </lineage>
</organism>
<dbReference type="InterPro" id="IPR050765">
    <property type="entry name" value="Riboflavin_Biosynth_HTPR"/>
</dbReference>
<reference evidence="2 3" key="1">
    <citation type="submission" date="2020-08" db="EMBL/GenBank/DDBJ databases">
        <title>A Genomic Blueprint of the Chicken Gut Microbiome.</title>
        <authorList>
            <person name="Gilroy R."/>
            <person name="Ravi A."/>
            <person name="Getino M."/>
            <person name="Pursley I."/>
            <person name="Horton D.L."/>
            <person name="Alikhan N.-F."/>
            <person name="Baker D."/>
            <person name="Gharbi K."/>
            <person name="Hall N."/>
            <person name="Watson M."/>
            <person name="Adriaenssens E.M."/>
            <person name="Foster-Nyarko E."/>
            <person name="Jarju S."/>
            <person name="Secka A."/>
            <person name="Antonio M."/>
            <person name="Oren A."/>
            <person name="Chaudhuri R."/>
            <person name="La Ragione R.M."/>
            <person name="Hildebrand F."/>
            <person name="Pallen M.J."/>
        </authorList>
    </citation>
    <scope>NUCLEOTIDE SEQUENCE [LARGE SCALE GENOMIC DNA]</scope>
    <source>
        <strain evidence="2 3">Sa1BUA1</strain>
    </source>
</reference>
<comment type="caution">
    <text evidence="2">The sequence shown here is derived from an EMBL/GenBank/DDBJ whole genome shotgun (WGS) entry which is preliminary data.</text>
</comment>
<dbReference type="SUPFAM" id="SSF53597">
    <property type="entry name" value="Dihydrofolate reductase-like"/>
    <property type="match status" value="1"/>
</dbReference>
<dbReference type="InterPro" id="IPR002734">
    <property type="entry name" value="RibDG_C"/>
</dbReference>
<gene>
    <name evidence="2" type="ORF">H9624_13900</name>
</gene>
<dbReference type="Pfam" id="PF01872">
    <property type="entry name" value="RibD_C"/>
    <property type="match status" value="1"/>
</dbReference>
<protein>
    <submittedName>
        <fullName evidence="2">Dihydrofolate reductase</fullName>
    </submittedName>
</protein>
<evidence type="ECO:0000313" key="3">
    <source>
        <dbReference type="Proteomes" id="UP000661894"/>
    </source>
</evidence>
<sequence>MRLTVNTFVSLDGIMQGPGGPEEDTSGGFDRGGWMVPVAGEGFGAVVDGWFQQTSELLFGRVTYEIMAGFWPQVTDPADPVAAKLNGCPKHVVSTTLTTPVWDNTASIIADDVAASVRALKERPGEELQVHGSWQLIQTLHNEGLVDEYRVIEFPVVVGKGKRLFHDGAAPSGFEVVDTEVLDGGAVYRVLRPTAFASATYAVEDGREVVVEP</sequence>
<dbReference type="Proteomes" id="UP000661894">
    <property type="component" value="Unassembled WGS sequence"/>
</dbReference>
<dbReference type="PANTHER" id="PTHR38011">
    <property type="entry name" value="DIHYDROFOLATE REDUCTASE FAMILY PROTEIN (AFU_ORTHOLOGUE AFUA_8G06820)"/>
    <property type="match status" value="1"/>
</dbReference>
<dbReference type="PANTHER" id="PTHR38011:SF2">
    <property type="entry name" value="BIFUNCTIONAL DEAMINASE-REDUCTASE DOMAIN PROTEIN"/>
    <property type="match status" value="1"/>
</dbReference>
<proteinExistence type="predicted"/>
<keyword evidence="3" id="KW-1185">Reference proteome</keyword>
<dbReference type="RefSeq" id="WP_251840512.1">
    <property type="nucleotide sequence ID" value="NZ_JACSPO010000010.1"/>
</dbReference>
<dbReference type="InterPro" id="IPR024072">
    <property type="entry name" value="DHFR-like_dom_sf"/>
</dbReference>
<dbReference type="Gene3D" id="3.40.430.10">
    <property type="entry name" value="Dihydrofolate Reductase, subunit A"/>
    <property type="match status" value="1"/>
</dbReference>
<accession>A0ABR8Z577</accession>